<keyword evidence="6" id="KW-0804">Transcription</keyword>
<comment type="caution">
    <text evidence="10">The sequence shown here is derived from an EMBL/GenBank/DDBJ whole genome shotgun (WGS) entry which is preliminary data.</text>
</comment>
<gene>
    <name evidence="10" type="ORF">SAY86_021730</name>
</gene>
<evidence type="ECO:0000256" key="3">
    <source>
        <dbReference type="ARBA" id="ARBA00022771"/>
    </source>
</evidence>
<evidence type="ECO:0000256" key="4">
    <source>
        <dbReference type="ARBA" id="ARBA00022833"/>
    </source>
</evidence>
<dbReference type="SUPFAM" id="SSF57667">
    <property type="entry name" value="beta-beta-alpha zinc fingers"/>
    <property type="match status" value="1"/>
</dbReference>
<evidence type="ECO:0000313" key="11">
    <source>
        <dbReference type="Proteomes" id="UP001346149"/>
    </source>
</evidence>
<keyword evidence="3 7" id="KW-0863">Zinc-finger</keyword>
<feature type="compositionally biased region" description="Low complexity" evidence="8">
    <location>
        <begin position="130"/>
        <end position="145"/>
    </location>
</feature>
<dbReference type="GO" id="GO:0008270">
    <property type="term" value="F:zinc ion binding"/>
    <property type="evidence" value="ECO:0007669"/>
    <property type="project" value="UniProtKB-KW"/>
</dbReference>
<accession>A0AAN7RLY3</accession>
<keyword evidence="5" id="KW-0805">Transcription regulation</keyword>
<dbReference type="PROSITE" id="PS00028">
    <property type="entry name" value="ZINC_FINGER_C2H2_1"/>
    <property type="match status" value="2"/>
</dbReference>
<dbReference type="InterPro" id="IPR036236">
    <property type="entry name" value="Znf_C2H2_sf"/>
</dbReference>
<evidence type="ECO:0000256" key="8">
    <source>
        <dbReference type="SAM" id="MobiDB-lite"/>
    </source>
</evidence>
<proteinExistence type="predicted"/>
<feature type="domain" description="C2H2-type" evidence="9">
    <location>
        <begin position="88"/>
        <end position="115"/>
    </location>
</feature>
<evidence type="ECO:0000313" key="10">
    <source>
        <dbReference type="EMBL" id="KAK4801243.1"/>
    </source>
</evidence>
<organism evidence="10 11">
    <name type="scientific">Trapa natans</name>
    <name type="common">Water chestnut</name>
    <dbReference type="NCBI Taxonomy" id="22666"/>
    <lineage>
        <taxon>Eukaryota</taxon>
        <taxon>Viridiplantae</taxon>
        <taxon>Streptophyta</taxon>
        <taxon>Embryophyta</taxon>
        <taxon>Tracheophyta</taxon>
        <taxon>Spermatophyta</taxon>
        <taxon>Magnoliopsida</taxon>
        <taxon>eudicotyledons</taxon>
        <taxon>Gunneridae</taxon>
        <taxon>Pentapetalae</taxon>
        <taxon>rosids</taxon>
        <taxon>malvids</taxon>
        <taxon>Myrtales</taxon>
        <taxon>Lythraceae</taxon>
        <taxon>Trapa</taxon>
    </lineage>
</organism>
<dbReference type="GO" id="GO:0003700">
    <property type="term" value="F:DNA-binding transcription factor activity"/>
    <property type="evidence" value="ECO:0007669"/>
    <property type="project" value="InterPro"/>
</dbReference>
<feature type="region of interest" description="Disordered" evidence="8">
    <location>
        <begin position="232"/>
        <end position="270"/>
    </location>
</feature>
<evidence type="ECO:0000256" key="1">
    <source>
        <dbReference type="ARBA" id="ARBA00022723"/>
    </source>
</evidence>
<dbReference type="PANTHER" id="PTHR45988:SF1">
    <property type="entry name" value="ZINC FINGER PROTEIN AZF2"/>
    <property type="match status" value="1"/>
</dbReference>
<sequence>MALEALTSPSAAVPTFNVEDHPHGEPWTKGKRSKRGRLEESGVVDPADTDPSPSEEEYLALCLIMLARGGGGEPDMVAPEPPALKLSYKCSVCGKAFPSYQALGGHKSSHRKTSAATSGEAGSDGGSNPTTAATALASSSSSGGSRVHECSICHKTFPTGQALGGHKRCHYEGGSGNSGGASSSSLALGRSGSGSSSHVHLHLDLNMPAPVELFGGEEQVISRHTQAYKGQLAIGGGGGAEQEVESPLPTTKKPRLFLVGDGKDSPHQQE</sequence>
<dbReference type="GO" id="GO:0000976">
    <property type="term" value="F:transcription cis-regulatory region binding"/>
    <property type="evidence" value="ECO:0007669"/>
    <property type="project" value="TreeGrafter"/>
</dbReference>
<name>A0AAN7RLY3_TRANT</name>
<dbReference type="GO" id="GO:0005634">
    <property type="term" value="C:nucleus"/>
    <property type="evidence" value="ECO:0007669"/>
    <property type="project" value="TreeGrafter"/>
</dbReference>
<feature type="domain" description="C2H2-type" evidence="9">
    <location>
        <begin position="148"/>
        <end position="170"/>
    </location>
</feature>
<evidence type="ECO:0000256" key="6">
    <source>
        <dbReference type="ARBA" id="ARBA00023163"/>
    </source>
</evidence>
<dbReference type="EMBL" id="JAXQNO010000003">
    <property type="protein sequence ID" value="KAK4801243.1"/>
    <property type="molecule type" value="Genomic_DNA"/>
</dbReference>
<reference evidence="10 11" key="1">
    <citation type="journal article" date="2023" name="Hortic Res">
        <title>Pangenome of water caltrop reveals structural variations and asymmetric subgenome divergence after allopolyploidization.</title>
        <authorList>
            <person name="Zhang X."/>
            <person name="Chen Y."/>
            <person name="Wang L."/>
            <person name="Yuan Y."/>
            <person name="Fang M."/>
            <person name="Shi L."/>
            <person name="Lu R."/>
            <person name="Comes H.P."/>
            <person name="Ma Y."/>
            <person name="Chen Y."/>
            <person name="Huang G."/>
            <person name="Zhou Y."/>
            <person name="Zheng Z."/>
            <person name="Qiu Y."/>
        </authorList>
    </citation>
    <scope>NUCLEOTIDE SEQUENCE [LARGE SCALE GENOMIC DNA]</scope>
    <source>
        <strain evidence="10">F231</strain>
    </source>
</reference>
<protein>
    <recommendedName>
        <fullName evidence="9">C2H2-type domain-containing protein</fullName>
    </recommendedName>
</protein>
<evidence type="ECO:0000259" key="9">
    <source>
        <dbReference type="PROSITE" id="PS50157"/>
    </source>
</evidence>
<feature type="region of interest" description="Disordered" evidence="8">
    <location>
        <begin position="102"/>
        <end position="145"/>
    </location>
</feature>
<keyword evidence="2" id="KW-0677">Repeat</keyword>
<evidence type="ECO:0000256" key="7">
    <source>
        <dbReference type="PROSITE-ProRule" id="PRU00042"/>
    </source>
</evidence>
<dbReference type="PROSITE" id="PS50157">
    <property type="entry name" value="ZINC_FINGER_C2H2_2"/>
    <property type="match status" value="2"/>
</dbReference>
<dbReference type="InterPro" id="IPR013087">
    <property type="entry name" value="Znf_C2H2_type"/>
</dbReference>
<keyword evidence="4" id="KW-0862">Zinc</keyword>
<feature type="compositionally biased region" description="Basic and acidic residues" evidence="8">
    <location>
        <begin position="261"/>
        <end position="270"/>
    </location>
</feature>
<dbReference type="Proteomes" id="UP001346149">
    <property type="component" value="Unassembled WGS sequence"/>
</dbReference>
<evidence type="ECO:0000256" key="2">
    <source>
        <dbReference type="ARBA" id="ARBA00022737"/>
    </source>
</evidence>
<keyword evidence="11" id="KW-1185">Reference proteome</keyword>
<feature type="compositionally biased region" description="Basic and acidic residues" evidence="8">
    <location>
        <begin position="18"/>
        <end position="28"/>
    </location>
</feature>
<feature type="compositionally biased region" description="Low complexity" evidence="8">
    <location>
        <begin position="180"/>
        <end position="197"/>
    </location>
</feature>
<dbReference type="SMART" id="SM00355">
    <property type="entry name" value="ZnF_C2H2"/>
    <property type="match status" value="2"/>
</dbReference>
<dbReference type="PANTHER" id="PTHR45988">
    <property type="entry name" value="C2H2 TYPE ZINC FINGER TRANSCRIPTION FACTOR FAMILY-RELATED"/>
    <property type="match status" value="1"/>
</dbReference>
<feature type="region of interest" description="Disordered" evidence="8">
    <location>
        <begin position="1"/>
        <end position="54"/>
    </location>
</feature>
<feature type="region of interest" description="Disordered" evidence="8">
    <location>
        <begin position="174"/>
        <end position="199"/>
    </location>
</feature>
<keyword evidence="1" id="KW-0479">Metal-binding</keyword>
<dbReference type="AlphaFoldDB" id="A0AAN7RLY3"/>
<dbReference type="InterPro" id="IPR044653">
    <property type="entry name" value="AZF1/2/3-like"/>
</dbReference>
<evidence type="ECO:0000256" key="5">
    <source>
        <dbReference type="ARBA" id="ARBA00023015"/>
    </source>
</evidence>
<dbReference type="Pfam" id="PF13912">
    <property type="entry name" value="zf-C2H2_6"/>
    <property type="match status" value="2"/>
</dbReference>
<dbReference type="Gene3D" id="3.30.160.60">
    <property type="entry name" value="Classic Zinc Finger"/>
    <property type="match status" value="1"/>
</dbReference>